<evidence type="ECO:0000256" key="2">
    <source>
        <dbReference type="ARBA" id="ARBA00004606"/>
    </source>
</evidence>
<accession>A0AAV9IZH4</accession>
<dbReference type="AlphaFoldDB" id="A0AAV9IZH4"/>
<evidence type="ECO:0000256" key="8">
    <source>
        <dbReference type="ARBA" id="ARBA00023034"/>
    </source>
</evidence>
<keyword evidence="13" id="KW-1185">Reference proteome</keyword>
<keyword evidence="7" id="KW-1133">Transmembrane helix</keyword>
<comment type="subcellular location">
    <subcellularLocation>
        <location evidence="10">Endomembrane system</location>
        <topology evidence="10">Single-pass membrane protein</topology>
    </subcellularLocation>
    <subcellularLocation>
        <location evidence="1">Golgi apparatus membrane</location>
    </subcellularLocation>
    <subcellularLocation>
        <location evidence="2">Membrane</location>
        <topology evidence="2">Single-pass type II membrane protein</topology>
    </subcellularLocation>
</comment>
<reference evidence="12 13" key="1">
    <citation type="submission" date="2022-07" db="EMBL/GenBank/DDBJ databases">
        <title>Genome-wide signatures of adaptation to extreme environments.</title>
        <authorList>
            <person name="Cho C.H."/>
            <person name="Yoon H.S."/>
        </authorList>
    </citation>
    <scope>NUCLEOTIDE SEQUENCE [LARGE SCALE GENOMIC DNA]</scope>
    <source>
        <strain evidence="12 13">DBV 063 E5</strain>
    </source>
</reference>
<dbReference type="InterPro" id="IPR022751">
    <property type="entry name" value="Alpha_mannosyltransferase"/>
</dbReference>
<dbReference type="Proteomes" id="UP001301350">
    <property type="component" value="Unassembled WGS sequence"/>
</dbReference>
<name>A0AAV9IZH4_CYACA</name>
<dbReference type="SUPFAM" id="SSF53448">
    <property type="entry name" value="Nucleotide-diphospho-sugar transferases"/>
    <property type="match status" value="1"/>
</dbReference>
<evidence type="ECO:0000256" key="7">
    <source>
        <dbReference type="ARBA" id="ARBA00022989"/>
    </source>
</evidence>
<organism evidence="12 13">
    <name type="scientific">Cyanidium caldarium</name>
    <name type="common">Red alga</name>
    <dbReference type="NCBI Taxonomy" id="2771"/>
    <lineage>
        <taxon>Eukaryota</taxon>
        <taxon>Rhodophyta</taxon>
        <taxon>Bangiophyceae</taxon>
        <taxon>Cyanidiales</taxon>
        <taxon>Cyanidiaceae</taxon>
        <taxon>Cyanidium</taxon>
    </lineage>
</organism>
<evidence type="ECO:0000256" key="9">
    <source>
        <dbReference type="ARBA" id="ARBA00023136"/>
    </source>
</evidence>
<dbReference type="Pfam" id="PF11051">
    <property type="entry name" value="Mannosyl_trans3"/>
    <property type="match status" value="1"/>
</dbReference>
<dbReference type="EMBL" id="JANCYW010000013">
    <property type="protein sequence ID" value="KAK4537526.1"/>
    <property type="molecule type" value="Genomic_DNA"/>
</dbReference>
<evidence type="ECO:0000256" key="11">
    <source>
        <dbReference type="SAM" id="MobiDB-lite"/>
    </source>
</evidence>
<evidence type="ECO:0000256" key="3">
    <source>
        <dbReference type="ARBA" id="ARBA00009105"/>
    </source>
</evidence>
<feature type="region of interest" description="Disordered" evidence="11">
    <location>
        <begin position="46"/>
        <end position="79"/>
    </location>
</feature>
<keyword evidence="5" id="KW-0812">Transmembrane</keyword>
<keyword evidence="6" id="KW-0735">Signal-anchor</keyword>
<dbReference type="GO" id="GO:0000026">
    <property type="term" value="F:alpha-1,2-mannosyltransferase activity"/>
    <property type="evidence" value="ECO:0007669"/>
    <property type="project" value="TreeGrafter"/>
</dbReference>
<evidence type="ECO:0000256" key="1">
    <source>
        <dbReference type="ARBA" id="ARBA00004394"/>
    </source>
</evidence>
<evidence type="ECO:0000256" key="5">
    <source>
        <dbReference type="ARBA" id="ARBA00022692"/>
    </source>
</evidence>
<keyword evidence="8" id="KW-0333">Golgi apparatus</keyword>
<dbReference type="PANTHER" id="PTHR31646:SF1">
    <property type="entry name" value="ALPHA-1,2-MANNOSYLTRANSFERASE MNN2"/>
    <property type="match status" value="1"/>
</dbReference>
<evidence type="ECO:0000256" key="10">
    <source>
        <dbReference type="ARBA" id="ARBA00037847"/>
    </source>
</evidence>
<keyword evidence="4" id="KW-0808">Transferase</keyword>
<evidence type="ECO:0000256" key="4">
    <source>
        <dbReference type="ARBA" id="ARBA00022679"/>
    </source>
</evidence>
<comment type="caution">
    <text evidence="12">The sequence shown here is derived from an EMBL/GenBank/DDBJ whole genome shotgun (WGS) entry which is preliminary data.</text>
</comment>
<gene>
    <name evidence="12" type="ORF">CDCA_CDCA13G3551</name>
</gene>
<sequence>MARTRPWQQKMTRQRWVWIWLLLGTVAVMGMAMPLQFMLRTGRGEGSSALRGQQRPRPLRVPPRRRGNGRQEVGQEDASSVVSSEFWSAQELEELGQFWHGLDRAACVAEEETGVGFDWARAQGEEALERRQRAWQRFLREAAAAPARSANVQLRGVAISAGGTAYLPSLMVGLHILRRRTGCTLPVEVFFNGPHEAPSAAFREWVTREYGPVRFRDVAAVMAAAGRRWTNGSSSACRLRPSGYGLKIAAALLSSFREVLVLDADAIAVRDPSGLFELGRFRNGSTGGVFWPDFFSALDAQGYVNSELYQVLLTRHGEPDCRPDEVRQSVLHGMRRELRCGVRLRDVRGCDSGVMLLRMEHRSGDESGQAESVYRPVLLALYMSCRSNYFYRFMYGDKDSYRLAAAALGVRTEMTPITLGSVGVVRDSGFQGHAMAQFWPADPPTTGLETAAVPRVLAFVHRNQRKWPAVLPRGTSTFPWRLEWLAWRNVSWARAAEPPPFILTPDHVLTRLIGEDVTQEKVEKALGYNLDADCMELLQKTGGALLQRTNL</sequence>
<proteinExistence type="inferred from homology"/>
<evidence type="ECO:0000256" key="6">
    <source>
        <dbReference type="ARBA" id="ARBA00022968"/>
    </source>
</evidence>
<evidence type="ECO:0000313" key="12">
    <source>
        <dbReference type="EMBL" id="KAK4537526.1"/>
    </source>
</evidence>
<protein>
    <submittedName>
        <fullName evidence="12">Uncharacterized protein</fullName>
    </submittedName>
</protein>
<dbReference type="GO" id="GO:0046354">
    <property type="term" value="P:mannan biosynthetic process"/>
    <property type="evidence" value="ECO:0007669"/>
    <property type="project" value="TreeGrafter"/>
</dbReference>
<dbReference type="InterPro" id="IPR029044">
    <property type="entry name" value="Nucleotide-diphossugar_trans"/>
</dbReference>
<dbReference type="PANTHER" id="PTHR31646">
    <property type="entry name" value="ALPHA-1,2-MANNOSYLTRANSFERASE MNN2"/>
    <property type="match status" value="1"/>
</dbReference>
<dbReference type="GO" id="GO:0000139">
    <property type="term" value="C:Golgi membrane"/>
    <property type="evidence" value="ECO:0007669"/>
    <property type="project" value="UniProtKB-SubCell"/>
</dbReference>
<comment type="similarity">
    <text evidence="3">Belongs to the MNN1/MNT family.</text>
</comment>
<evidence type="ECO:0000313" key="13">
    <source>
        <dbReference type="Proteomes" id="UP001301350"/>
    </source>
</evidence>
<keyword evidence="9" id="KW-0472">Membrane</keyword>